<gene>
    <name evidence="2" type="ORF">VITFI_CDS0726</name>
</gene>
<reference evidence="2 3" key="1">
    <citation type="submission" date="2017-07" db="EMBL/GenBank/DDBJ databases">
        <title>Complete Genome Sequence of the cosmetic ferment Vitreoscilla filiformis (ATCC15551).</title>
        <authorList>
            <person name="Contreras S."/>
            <person name="Sagory-Zalkind P."/>
            <person name="Blanquart H."/>
            <person name="Iltis A."/>
            <person name="Morand S.C."/>
        </authorList>
    </citation>
    <scope>NUCLEOTIDE SEQUENCE [LARGE SCALE GENOMIC DNA]</scope>
    <source>
        <strain evidence="2 3">ATCC 15551</strain>
    </source>
</reference>
<feature type="domain" description="PepSY" evidence="1">
    <location>
        <begin position="10"/>
        <end position="71"/>
    </location>
</feature>
<dbReference type="KEGG" id="vff:VITFI_CDS0726"/>
<keyword evidence="3" id="KW-1185">Reference proteome</keyword>
<protein>
    <recommendedName>
        <fullName evidence="1">PepSY domain-containing protein</fullName>
    </recommendedName>
</protein>
<evidence type="ECO:0000259" key="1">
    <source>
        <dbReference type="Pfam" id="PF13670"/>
    </source>
</evidence>
<evidence type="ECO:0000313" key="3">
    <source>
        <dbReference type="Proteomes" id="UP000199729"/>
    </source>
</evidence>
<sequence>MDLSHPKVVCTQQPKEKWIPVKDMYRIAESKGYRISIFKISNDSCYEIYGFKDGTVVEAYFDPTTATLIKQNIAK</sequence>
<evidence type="ECO:0000313" key="2">
    <source>
        <dbReference type="EMBL" id="ASM76505.1"/>
    </source>
</evidence>
<organism evidence="2 3">
    <name type="scientific">Vitreoscilla filiformis</name>
    <dbReference type="NCBI Taxonomy" id="63"/>
    <lineage>
        <taxon>Bacteria</taxon>
        <taxon>Pseudomonadati</taxon>
        <taxon>Pseudomonadota</taxon>
        <taxon>Betaproteobacteria</taxon>
        <taxon>Neisseriales</taxon>
        <taxon>Neisseriaceae</taxon>
        <taxon>Vitreoscilla</taxon>
    </lineage>
</organism>
<name>A0A221KBZ9_VITFI</name>
<accession>A0A221KBZ9</accession>
<dbReference type="Pfam" id="PF13670">
    <property type="entry name" value="PepSY_2"/>
    <property type="match status" value="1"/>
</dbReference>
<dbReference type="AlphaFoldDB" id="A0A221KBZ9"/>
<dbReference type="InterPro" id="IPR025711">
    <property type="entry name" value="PepSY"/>
</dbReference>
<dbReference type="EMBL" id="CP022423">
    <property type="protein sequence ID" value="ASM76505.1"/>
    <property type="molecule type" value="Genomic_DNA"/>
</dbReference>
<dbReference type="Proteomes" id="UP000199729">
    <property type="component" value="Chromosome"/>
</dbReference>
<proteinExistence type="predicted"/>